<evidence type="ECO:0000313" key="1">
    <source>
        <dbReference type="EMBL" id="MDJ1494555.1"/>
    </source>
</evidence>
<dbReference type="EMBL" id="JASJOT010000010">
    <property type="protein sequence ID" value="MDJ1494555.1"/>
    <property type="molecule type" value="Genomic_DNA"/>
</dbReference>
<proteinExistence type="predicted"/>
<keyword evidence="2" id="KW-1185">Reference proteome</keyword>
<protein>
    <submittedName>
        <fullName evidence="1">Uncharacterized protein</fullName>
    </submittedName>
</protein>
<dbReference type="RefSeq" id="WP_313997805.1">
    <property type="nucleotide sequence ID" value="NZ_JASJOT010000010.1"/>
</dbReference>
<organism evidence="1 2">
    <name type="scientific">Xanthocytophaga flava</name>
    <dbReference type="NCBI Taxonomy" id="3048013"/>
    <lineage>
        <taxon>Bacteria</taxon>
        <taxon>Pseudomonadati</taxon>
        <taxon>Bacteroidota</taxon>
        <taxon>Cytophagia</taxon>
        <taxon>Cytophagales</taxon>
        <taxon>Rhodocytophagaceae</taxon>
        <taxon>Xanthocytophaga</taxon>
    </lineage>
</organism>
<accession>A0ABT7CNH3</accession>
<gene>
    <name evidence="1" type="ORF">QNI19_16540</name>
</gene>
<comment type="caution">
    <text evidence="1">The sequence shown here is derived from an EMBL/GenBank/DDBJ whole genome shotgun (WGS) entry which is preliminary data.</text>
</comment>
<sequence>MTSKTKLDKLYYLFKSAGKYYVNETSDIIKQLNSQGESALVGIQNKKGIYTIIGRNYVYYLTASGKKGKIPNEEFTEELNENGRRIGTGWWQFTFRYKNIILKNTDKVWLHHSETMFALLGIMIWMKKNKW</sequence>
<name>A0ABT7CNH3_9BACT</name>
<reference evidence="1 2" key="1">
    <citation type="submission" date="2023-05" db="EMBL/GenBank/DDBJ databases">
        <authorList>
            <person name="Zhang X."/>
        </authorList>
    </citation>
    <scope>NUCLEOTIDE SEQUENCE [LARGE SCALE GENOMIC DNA]</scope>
    <source>
        <strain evidence="1 2">DM2B3-1</strain>
    </source>
</reference>
<evidence type="ECO:0000313" key="2">
    <source>
        <dbReference type="Proteomes" id="UP001228581"/>
    </source>
</evidence>
<dbReference type="Proteomes" id="UP001228581">
    <property type="component" value="Unassembled WGS sequence"/>
</dbReference>